<dbReference type="Pfam" id="PF02096">
    <property type="entry name" value="60KD_IMP"/>
    <property type="match status" value="1"/>
</dbReference>
<keyword evidence="4 7" id="KW-0472">Membrane</keyword>
<proteinExistence type="inferred from homology"/>
<gene>
    <name evidence="9" type="ORF">DBRI00130_LOCUS18854</name>
</gene>
<dbReference type="NCBIfam" id="TIGR03592">
    <property type="entry name" value="yidC_oxa1_cterm"/>
    <property type="match status" value="1"/>
</dbReference>
<evidence type="ECO:0000256" key="1">
    <source>
        <dbReference type="ARBA" id="ARBA00004141"/>
    </source>
</evidence>
<comment type="subcellular location">
    <subcellularLocation>
        <location evidence="1 5">Membrane</location>
        <topology evidence="1 5">Multi-pass membrane protein</topology>
    </subcellularLocation>
</comment>
<protein>
    <recommendedName>
        <fullName evidence="8">Membrane insertase YidC/Oxa/ALB C-terminal domain-containing protein</fullName>
    </recommendedName>
</protein>
<dbReference type="CDD" id="cd20070">
    <property type="entry name" value="5TM_YidC_Alb3"/>
    <property type="match status" value="1"/>
</dbReference>
<organism evidence="9">
    <name type="scientific">Ditylum brightwellii</name>
    <dbReference type="NCBI Taxonomy" id="49249"/>
    <lineage>
        <taxon>Eukaryota</taxon>
        <taxon>Sar</taxon>
        <taxon>Stramenopiles</taxon>
        <taxon>Ochrophyta</taxon>
        <taxon>Bacillariophyta</taxon>
        <taxon>Mediophyceae</taxon>
        <taxon>Lithodesmiophycidae</taxon>
        <taxon>Lithodesmiales</taxon>
        <taxon>Lithodesmiaceae</taxon>
        <taxon>Ditylum</taxon>
    </lineage>
</organism>
<dbReference type="PANTHER" id="PTHR12428:SF14">
    <property type="entry name" value="ALBINO3-LIKE PROTEIN 1, CHLOROPLASTIC"/>
    <property type="match status" value="1"/>
</dbReference>
<reference evidence="9" key="1">
    <citation type="submission" date="2021-01" db="EMBL/GenBank/DDBJ databases">
        <authorList>
            <person name="Corre E."/>
            <person name="Pelletier E."/>
            <person name="Niang G."/>
            <person name="Scheremetjew M."/>
            <person name="Finn R."/>
            <person name="Kale V."/>
            <person name="Holt S."/>
            <person name="Cochrane G."/>
            <person name="Meng A."/>
            <person name="Brown T."/>
            <person name="Cohen L."/>
        </authorList>
    </citation>
    <scope>NUCLEOTIDE SEQUENCE</scope>
    <source>
        <strain evidence="9">GSO104</strain>
    </source>
</reference>
<dbReference type="AlphaFoldDB" id="A0A7S4RID1"/>
<keyword evidence="2 5" id="KW-0812">Transmembrane</keyword>
<evidence type="ECO:0000256" key="2">
    <source>
        <dbReference type="ARBA" id="ARBA00022692"/>
    </source>
</evidence>
<dbReference type="InterPro" id="IPR047196">
    <property type="entry name" value="YidC_ALB_C"/>
</dbReference>
<evidence type="ECO:0000256" key="3">
    <source>
        <dbReference type="ARBA" id="ARBA00022989"/>
    </source>
</evidence>
<feature type="domain" description="Membrane insertase YidC/Oxa/ALB C-terminal" evidence="8">
    <location>
        <begin position="1"/>
        <end position="162"/>
    </location>
</feature>
<evidence type="ECO:0000256" key="7">
    <source>
        <dbReference type="SAM" id="Phobius"/>
    </source>
</evidence>
<dbReference type="GO" id="GO:0051205">
    <property type="term" value="P:protein insertion into membrane"/>
    <property type="evidence" value="ECO:0007669"/>
    <property type="project" value="TreeGrafter"/>
</dbReference>
<dbReference type="PANTHER" id="PTHR12428">
    <property type="entry name" value="OXA1"/>
    <property type="match status" value="1"/>
</dbReference>
<comment type="similarity">
    <text evidence="5">Belongs to the OXA1/ALB3/YidC family.</text>
</comment>
<feature type="transmembrane region" description="Helical" evidence="7">
    <location>
        <begin position="88"/>
        <end position="106"/>
    </location>
</feature>
<evidence type="ECO:0000259" key="8">
    <source>
        <dbReference type="Pfam" id="PF02096"/>
    </source>
</evidence>
<evidence type="ECO:0000313" key="9">
    <source>
        <dbReference type="EMBL" id="CAE4614738.1"/>
    </source>
</evidence>
<dbReference type="InterPro" id="IPR028055">
    <property type="entry name" value="YidC/Oxa/ALB_C"/>
</dbReference>
<evidence type="ECO:0000256" key="6">
    <source>
        <dbReference type="SAM" id="MobiDB-lite"/>
    </source>
</evidence>
<name>A0A7S4RID1_9STRA</name>
<keyword evidence="3 7" id="KW-1133">Transmembrane helix</keyword>
<accession>A0A7S4RID1</accession>
<dbReference type="GO" id="GO:0016020">
    <property type="term" value="C:membrane"/>
    <property type="evidence" value="ECO:0007669"/>
    <property type="project" value="UniProtKB-SubCell"/>
</dbReference>
<feature type="transmembrane region" description="Helical" evidence="7">
    <location>
        <begin position="127"/>
        <end position="148"/>
    </location>
</feature>
<dbReference type="GO" id="GO:0032977">
    <property type="term" value="F:membrane insertase activity"/>
    <property type="evidence" value="ECO:0007669"/>
    <property type="project" value="InterPro"/>
</dbReference>
<evidence type="ECO:0000256" key="5">
    <source>
        <dbReference type="RuleBase" id="RU003945"/>
    </source>
</evidence>
<dbReference type="EMBL" id="HBNS01023886">
    <property type="protein sequence ID" value="CAE4614738.1"/>
    <property type="molecule type" value="Transcribed_RNA"/>
</dbReference>
<evidence type="ECO:0000256" key="4">
    <source>
        <dbReference type="ARBA" id="ARBA00023136"/>
    </source>
</evidence>
<feature type="compositionally biased region" description="Basic residues" evidence="6">
    <location>
        <begin position="244"/>
        <end position="257"/>
    </location>
</feature>
<dbReference type="InterPro" id="IPR001708">
    <property type="entry name" value="YidC/ALB3/OXA1/COX18"/>
</dbReference>
<feature type="region of interest" description="Disordered" evidence="6">
    <location>
        <begin position="193"/>
        <end position="257"/>
    </location>
</feature>
<sequence length="257" mass="27607">MNQKIAEIYQTNEVNPLAGCIPSIVQIPVFIGLYRAVLNLAKADALDEPFLWLPNLEGPTYGADPTTGSDWLFKNWVDGTPSLGWDNTVAFLAIPVILVISQFVSMQLMQPKSEDPQQQQANAILKFLPLMIGYFSLSVPAALGIYWVTNNFVTTAITLSVRNSLKNAPPPVVTASPSGSGPTVIDAESTVFTPAPMRSKPSGFGESDSASEGMKPITTMDAEIVSEGDDEPIAGSSIPAAPQSKKRGGKKKKKRRN</sequence>